<evidence type="ECO:0000313" key="2">
    <source>
        <dbReference type="Proteomes" id="UP000004949"/>
    </source>
</evidence>
<evidence type="ECO:0000313" key="1">
    <source>
        <dbReference type="EMBL" id="EHH68395.1"/>
    </source>
</evidence>
<dbReference type="EMBL" id="AGQV01000002">
    <property type="protein sequence ID" value="EHH68395.1"/>
    <property type="molecule type" value="Genomic_DNA"/>
</dbReference>
<dbReference type="Proteomes" id="UP000004949">
    <property type="component" value="Unassembled WGS sequence"/>
</dbReference>
<sequence length="76" mass="8410">MAPCHISPGQAAQFGDAKAKKVQDLQCRTTTRTFLLVDHLPDILLREDAFTETVALFLDADRCANVNRQEADAHAK</sequence>
<accession>G6XIW5</accession>
<organism evidence="1 2">
    <name type="scientific">Gluconobacter morbifer G707</name>
    <dbReference type="NCBI Taxonomy" id="1088869"/>
    <lineage>
        <taxon>Bacteria</taxon>
        <taxon>Pseudomonadati</taxon>
        <taxon>Pseudomonadota</taxon>
        <taxon>Alphaproteobacteria</taxon>
        <taxon>Acetobacterales</taxon>
        <taxon>Acetobacteraceae</taxon>
        <taxon>Gluconobacter</taxon>
    </lineage>
</organism>
<reference evidence="1 2" key="1">
    <citation type="submission" date="2011-10" db="EMBL/GenBank/DDBJ databases">
        <title>Genome sequence of Gluconobacter morbifer G707, isolated from Drosophila gut.</title>
        <authorList>
            <person name="Lee W.-J."/>
            <person name="Kim E.-K."/>
        </authorList>
    </citation>
    <scope>NUCLEOTIDE SEQUENCE [LARGE SCALE GENOMIC DNA]</scope>
    <source>
        <strain evidence="1 2">G707</strain>
    </source>
</reference>
<name>G6XIW5_9PROT</name>
<proteinExistence type="predicted"/>
<comment type="caution">
    <text evidence="1">The sequence shown here is derived from an EMBL/GenBank/DDBJ whole genome shotgun (WGS) entry which is preliminary data.</text>
</comment>
<dbReference type="AlphaFoldDB" id="G6XIW5"/>
<gene>
    <name evidence="1" type="ORF">GMO_11650</name>
</gene>
<protein>
    <submittedName>
        <fullName evidence="1">Uncharacterized protein</fullName>
    </submittedName>
</protein>
<keyword evidence="2" id="KW-1185">Reference proteome</keyword>